<dbReference type="Proteomes" id="UP000320244">
    <property type="component" value="Unassembled WGS sequence"/>
</dbReference>
<reference evidence="1 2" key="1">
    <citation type="submission" date="2019-05" db="EMBL/GenBank/DDBJ databases">
        <authorList>
            <person name="Lee S.D."/>
        </authorList>
    </citation>
    <scope>NUCLEOTIDE SEQUENCE [LARGE SCALE GENOMIC DNA]</scope>
    <source>
        <strain evidence="1 2">C5-26</strain>
    </source>
</reference>
<dbReference type="SUPFAM" id="SSF52317">
    <property type="entry name" value="Class I glutamine amidotransferase-like"/>
    <property type="match status" value="1"/>
</dbReference>
<dbReference type="InterPro" id="IPR029062">
    <property type="entry name" value="Class_I_gatase-like"/>
</dbReference>
<dbReference type="GO" id="GO:0005829">
    <property type="term" value="C:cytosol"/>
    <property type="evidence" value="ECO:0007669"/>
    <property type="project" value="TreeGrafter"/>
</dbReference>
<dbReference type="PROSITE" id="PS51273">
    <property type="entry name" value="GATASE_TYPE_1"/>
    <property type="match status" value="1"/>
</dbReference>
<keyword evidence="1" id="KW-0378">Hydrolase</keyword>
<dbReference type="Pfam" id="PF07722">
    <property type="entry name" value="Peptidase_C26"/>
    <property type="match status" value="1"/>
</dbReference>
<evidence type="ECO:0000313" key="1">
    <source>
        <dbReference type="EMBL" id="TWP34874.1"/>
    </source>
</evidence>
<accession>A0A563DYZ2</accession>
<dbReference type="PANTHER" id="PTHR43235">
    <property type="entry name" value="GLUTAMINE AMIDOTRANSFERASE PB2B2.05-RELATED"/>
    <property type="match status" value="1"/>
</dbReference>
<dbReference type="InterPro" id="IPR044668">
    <property type="entry name" value="PuuD-like"/>
</dbReference>
<name>A0A563DYZ2_9MICO</name>
<organism evidence="1 2">
    <name type="scientific">Leekyejoonella antrihumi</name>
    <dbReference type="NCBI Taxonomy" id="1660198"/>
    <lineage>
        <taxon>Bacteria</taxon>
        <taxon>Bacillati</taxon>
        <taxon>Actinomycetota</taxon>
        <taxon>Actinomycetes</taxon>
        <taxon>Micrococcales</taxon>
        <taxon>Dermacoccaceae</taxon>
        <taxon>Leekyejoonella</taxon>
    </lineage>
</organism>
<keyword evidence="2" id="KW-1185">Reference proteome</keyword>
<protein>
    <submittedName>
        <fullName evidence="1">Gamma-glutamyl-gamma-aminobutyrate hydrolase family protein</fullName>
    </submittedName>
</protein>
<dbReference type="CDD" id="cd01745">
    <property type="entry name" value="GATase1_2"/>
    <property type="match status" value="1"/>
</dbReference>
<dbReference type="EMBL" id="VCQV01000024">
    <property type="protein sequence ID" value="TWP34874.1"/>
    <property type="molecule type" value="Genomic_DNA"/>
</dbReference>
<gene>
    <name evidence="1" type="ORF">FGL98_16105</name>
</gene>
<reference evidence="1 2" key="2">
    <citation type="submission" date="2019-08" db="EMBL/GenBank/DDBJ databases">
        <title>Jejuicoccus antrihumi gen. nov., sp. nov., a new member of the family Dermacoccaceae isolated from a cave.</title>
        <authorList>
            <person name="Schumann P."/>
            <person name="Kim I.S."/>
        </authorList>
    </citation>
    <scope>NUCLEOTIDE SEQUENCE [LARGE SCALE GENOMIC DNA]</scope>
    <source>
        <strain evidence="1 2">C5-26</strain>
    </source>
</reference>
<dbReference type="InterPro" id="IPR011697">
    <property type="entry name" value="Peptidase_C26"/>
</dbReference>
<dbReference type="GO" id="GO:0006598">
    <property type="term" value="P:polyamine catabolic process"/>
    <property type="evidence" value="ECO:0007669"/>
    <property type="project" value="TreeGrafter"/>
</dbReference>
<dbReference type="OrthoDB" id="9813383at2"/>
<sequence>MTNVSRPLIGIAPKFLPSDDGPTELLGARRSVIDSVRAAGGEPVVLCCEDLTQASDALDAVSAIVMPGGGDSDPALYGETERHPNLRLVQPLQDSGDIAIINAALTRRMPMLAICRGMQTLNIALGGSLVQHLEPSSVEHWDNVHDIEITELDSLTAQVVGSAALIGVSFHQQAVRRLGRDLRITARAADGGVEAIEHTTAPALGLQWHPELQAEGCPVQFEPFVWLVDSAKRG</sequence>
<dbReference type="PANTHER" id="PTHR43235:SF1">
    <property type="entry name" value="GLUTAMINE AMIDOTRANSFERASE PB2B2.05-RELATED"/>
    <property type="match status" value="1"/>
</dbReference>
<dbReference type="Gene3D" id="3.40.50.880">
    <property type="match status" value="1"/>
</dbReference>
<proteinExistence type="predicted"/>
<comment type="caution">
    <text evidence="1">The sequence shown here is derived from an EMBL/GenBank/DDBJ whole genome shotgun (WGS) entry which is preliminary data.</text>
</comment>
<dbReference type="GO" id="GO:0033969">
    <property type="term" value="F:gamma-glutamyl-gamma-aminobutyrate hydrolase activity"/>
    <property type="evidence" value="ECO:0007669"/>
    <property type="project" value="TreeGrafter"/>
</dbReference>
<evidence type="ECO:0000313" key="2">
    <source>
        <dbReference type="Proteomes" id="UP000320244"/>
    </source>
</evidence>
<dbReference type="AlphaFoldDB" id="A0A563DYZ2"/>